<dbReference type="OrthoDB" id="9800565at2"/>
<dbReference type="SUPFAM" id="SSF56300">
    <property type="entry name" value="Metallo-dependent phosphatases"/>
    <property type="match status" value="1"/>
</dbReference>
<dbReference type="InterPro" id="IPR029052">
    <property type="entry name" value="Metallo-depent_PP-like"/>
</dbReference>
<dbReference type="Proteomes" id="UP000294813">
    <property type="component" value="Unassembled WGS sequence"/>
</dbReference>
<dbReference type="CDD" id="cd00838">
    <property type="entry name" value="MPP_superfamily"/>
    <property type="match status" value="1"/>
</dbReference>
<dbReference type="AlphaFoldDB" id="A0A4R2RJD5"/>
<keyword evidence="4" id="KW-1185">Reference proteome</keyword>
<evidence type="ECO:0000256" key="1">
    <source>
        <dbReference type="ARBA" id="ARBA00008950"/>
    </source>
</evidence>
<feature type="domain" description="Calcineurin-like phosphoesterase" evidence="2">
    <location>
        <begin position="1"/>
        <end position="188"/>
    </location>
</feature>
<dbReference type="InterPro" id="IPR024654">
    <property type="entry name" value="Calcineurin-like_PHP_lpxH"/>
</dbReference>
<name>A0A4R2RJD5_9FIRM</name>
<evidence type="ECO:0000259" key="2">
    <source>
        <dbReference type="Pfam" id="PF12850"/>
    </source>
</evidence>
<proteinExistence type="inferred from homology"/>
<organism evidence="3 4">
    <name type="scientific">Heliophilum fasciatum</name>
    <dbReference type="NCBI Taxonomy" id="35700"/>
    <lineage>
        <taxon>Bacteria</taxon>
        <taxon>Bacillati</taxon>
        <taxon>Bacillota</taxon>
        <taxon>Clostridia</taxon>
        <taxon>Eubacteriales</taxon>
        <taxon>Heliobacteriaceae</taxon>
        <taxon>Heliophilum</taxon>
    </lineage>
</organism>
<dbReference type="RefSeq" id="WP_131919791.1">
    <property type="nucleotide sequence ID" value="NZ_JAOQNU010000019.1"/>
</dbReference>
<comment type="caution">
    <text evidence="3">The sequence shown here is derived from an EMBL/GenBank/DDBJ whole genome shotgun (WGS) entry which is preliminary data.</text>
</comment>
<gene>
    <name evidence="3" type="ORF">EDD73_12037</name>
</gene>
<evidence type="ECO:0000313" key="3">
    <source>
        <dbReference type="EMBL" id="TCP62619.1"/>
    </source>
</evidence>
<dbReference type="Pfam" id="PF12850">
    <property type="entry name" value="Metallophos_2"/>
    <property type="match status" value="1"/>
</dbReference>
<evidence type="ECO:0000313" key="4">
    <source>
        <dbReference type="Proteomes" id="UP000294813"/>
    </source>
</evidence>
<dbReference type="Gene3D" id="3.60.21.10">
    <property type="match status" value="1"/>
</dbReference>
<sequence>MRWGLFADVHGNALQTAAALALLQATDRLIFLGDVLPYGDTDGLADCLTLFHHAHVLGIKGNCDRFVERYPRPADVSPALWDYYGSWPLARREDGLLFVHGGPLRADSTRIHSPEMAWRNFLADDFTVCFHGHTHLATCYIWNDGDVQEVPFTEHQPLRLQPGERYIIGVGSLGVPRDHRRGSLAIFDDEQAQVTLMRLP</sequence>
<reference evidence="3 4" key="1">
    <citation type="submission" date="2019-03" db="EMBL/GenBank/DDBJ databases">
        <title>Genomic Encyclopedia of Type Strains, Phase IV (KMG-IV): sequencing the most valuable type-strain genomes for metagenomic binning, comparative biology and taxonomic classification.</title>
        <authorList>
            <person name="Goeker M."/>
        </authorList>
    </citation>
    <scope>NUCLEOTIDE SEQUENCE [LARGE SCALE GENOMIC DNA]</scope>
    <source>
        <strain evidence="3 4">DSM 11170</strain>
    </source>
</reference>
<comment type="similarity">
    <text evidence="1">Belongs to the metallophosphoesterase superfamily. YfcE family.</text>
</comment>
<accession>A0A4R2RJD5</accession>
<protein>
    <submittedName>
        <fullName evidence="3">Putative phosphodiesterase</fullName>
    </submittedName>
</protein>
<dbReference type="EMBL" id="SLXT01000020">
    <property type="protein sequence ID" value="TCP62619.1"/>
    <property type="molecule type" value="Genomic_DNA"/>
</dbReference>